<sequence length="75" mass="8790">MANAIKVSIYPSEEADRLVRFLSALDRSSYNRIVLEAIDFYLKERTKDLKALEIKEEINAYVEALNEKDELVRRI</sequence>
<organism evidence="1 2">
    <name type="scientific">Petrachloros mirabilis ULC683</name>
    <dbReference type="NCBI Taxonomy" id="2781853"/>
    <lineage>
        <taxon>Bacteria</taxon>
        <taxon>Bacillati</taxon>
        <taxon>Cyanobacteriota</taxon>
        <taxon>Cyanophyceae</taxon>
        <taxon>Synechococcales</taxon>
        <taxon>Petrachlorosaceae</taxon>
        <taxon>Petrachloros</taxon>
        <taxon>Petrachloros mirabilis</taxon>
    </lineage>
</organism>
<dbReference type="AlphaFoldDB" id="A0A8K1ZWV6"/>
<reference evidence="1" key="1">
    <citation type="submission" date="2019-12" db="EMBL/GenBank/DDBJ databases">
        <title>High-Quality draft genome sequences of three cyanobacteria isolated from the limestone walls of the Old Cathedral of Coimbra.</title>
        <authorList>
            <person name="Tiago I."/>
            <person name="Soares F."/>
            <person name="Portugal A."/>
        </authorList>
    </citation>
    <scope>NUCLEOTIDE SEQUENCE [LARGE SCALE GENOMIC DNA]</scope>
    <source>
        <strain evidence="1">C</strain>
    </source>
</reference>
<evidence type="ECO:0000313" key="1">
    <source>
        <dbReference type="EMBL" id="NCJ06644.1"/>
    </source>
</evidence>
<comment type="caution">
    <text evidence="1">The sequence shown here is derived from an EMBL/GenBank/DDBJ whole genome shotgun (WGS) entry which is preliminary data.</text>
</comment>
<accession>A0A8K1ZWV6</accession>
<protein>
    <submittedName>
        <fullName evidence="1">Uncharacterized protein</fullName>
    </submittedName>
</protein>
<dbReference type="EMBL" id="WVIC01000015">
    <property type="protein sequence ID" value="NCJ06644.1"/>
    <property type="molecule type" value="Genomic_DNA"/>
</dbReference>
<keyword evidence="2" id="KW-1185">Reference proteome</keyword>
<dbReference type="RefSeq" id="WP_161825121.1">
    <property type="nucleotide sequence ID" value="NZ_WVIC01000015.1"/>
</dbReference>
<proteinExistence type="predicted"/>
<dbReference type="Proteomes" id="UP000607397">
    <property type="component" value="Unassembled WGS sequence"/>
</dbReference>
<evidence type="ECO:0000313" key="2">
    <source>
        <dbReference type="Proteomes" id="UP000607397"/>
    </source>
</evidence>
<name>A0A8K1ZWV6_9CYAN</name>
<gene>
    <name evidence="1" type="ORF">GS597_09025</name>
</gene>